<organism evidence="3 4">
    <name type="scientific">Polarella glacialis</name>
    <name type="common">Dinoflagellate</name>
    <dbReference type="NCBI Taxonomy" id="89957"/>
    <lineage>
        <taxon>Eukaryota</taxon>
        <taxon>Sar</taxon>
        <taxon>Alveolata</taxon>
        <taxon>Dinophyceae</taxon>
        <taxon>Suessiales</taxon>
        <taxon>Suessiaceae</taxon>
        <taxon>Polarella</taxon>
    </lineage>
</organism>
<evidence type="ECO:0000313" key="3">
    <source>
        <dbReference type="EMBL" id="CAE8608264.1"/>
    </source>
</evidence>
<dbReference type="EMBL" id="CAJNNV010022687">
    <property type="protein sequence ID" value="CAE8608264.1"/>
    <property type="molecule type" value="Genomic_DNA"/>
</dbReference>
<proteinExistence type="predicted"/>
<dbReference type="InterPro" id="IPR036361">
    <property type="entry name" value="SAP_dom_sf"/>
</dbReference>
<dbReference type="Pfam" id="PF02037">
    <property type="entry name" value="SAP"/>
    <property type="match status" value="1"/>
</dbReference>
<dbReference type="SMART" id="SM00513">
    <property type="entry name" value="SAP"/>
    <property type="match status" value="1"/>
</dbReference>
<feature type="non-terminal residue" evidence="3">
    <location>
        <position position="249"/>
    </location>
</feature>
<dbReference type="InterPro" id="IPR003034">
    <property type="entry name" value="SAP_dom"/>
</dbReference>
<dbReference type="Proteomes" id="UP000654075">
    <property type="component" value="Unassembled WGS sequence"/>
</dbReference>
<evidence type="ECO:0000256" key="1">
    <source>
        <dbReference type="SAM" id="MobiDB-lite"/>
    </source>
</evidence>
<sequence>AQMTGADPHRALGQLTVAELRTVCKEQGVPHAGRKCELIDRLVQARQSAATGASVEVPAAVARREGGGQAQTPFGSGAGRAGGRGRASSPRVKSSPSGASSGRGRGRSGRGAAGGTGQGLRPFLFSGSPDAASRQPPQRCVRCEANCDMGSVRFTGKPASFWCPLCRFKVMDPFNELVEGTGMLKYLLVSRPQFDFSLDLPDLRQWKREGMVVEVRMLKVDSAKNAQAWPRQIHFMVNGMEVFAIHPPE</sequence>
<feature type="compositionally biased region" description="Gly residues" evidence="1">
    <location>
        <begin position="109"/>
        <end position="118"/>
    </location>
</feature>
<evidence type="ECO:0000259" key="2">
    <source>
        <dbReference type="PROSITE" id="PS50800"/>
    </source>
</evidence>
<dbReference type="OrthoDB" id="442540at2759"/>
<feature type="domain" description="SAP" evidence="2">
    <location>
        <begin position="12"/>
        <end position="46"/>
    </location>
</feature>
<dbReference type="SUPFAM" id="SSF68906">
    <property type="entry name" value="SAP domain"/>
    <property type="match status" value="1"/>
</dbReference>
<name>A0A813F4Y4_POLGL</name>
<gene>
    <name evidence="3" type="ORF">PGLA1383_LOCUS26135</name>
</gene>
<feature type="region of interest" description="Disordered" evidence="1">
    <location>
        <begin position="63"/>
        <end position="137"/>
    </location>
</feature>
<keyword evidence="4" id="KW-1185">Reference proteome</keyword>
<dbReference type="Gene3D" id="1.10.720.30">
    <property type="entry name" value="SAP domain"/>
    <property type="match status" value="1"/>
</dbReference>
<protein>
    <recommendedName>
        <fullName evidence="2">SAP domain-containing protein</fullName>
    </recommendedName>
</protein>
<dbReference type="AlphaFoldDB" id="A0A813F4Y4"/>
<feature type="compositionally biased region" description="Gly residues" evidence="1">
    <location>
        <begin position="76"/>
        <end position="85"/>
    </location>
</feature>
<evidence type="ECO:0000313" key="4">
    <source>
        <dbReference type="Proteomes" id="UP000654075"/>
    </source>
</evidence>
<reference evidence="3" key="1">
    <citation type="submission" date="2021-02" db="EMBL/GenBank/DDBJ databases">
        <authorList>
            <person name="Dougan E. K."/>
            <person name="Rhodes N."/>
            <person name="Thang M."/>
            <person name="Chan C."/>
        </authorList>
    </citation>
    <scope>NUCLEOTIDE SEQUENCE</scope>
</reference>
<feature type="non-terminal residue" evidence="3">
    <location>
        <position position="1"/>
    </location>
</feature>
<accession>A0A813F4Y4</accession>
<feature type="compositionally biased region" description="Low complexity" evidence="1">
    <location>
        <begin position="86"/>
        <end position="102"/>
    </location>
</feature>
<comment type="caution">
    <text evidence="3">The sequence shown here is derived from an EMBL/GenBank/DDBJ whole genome shotgun (WGS) entry which is preliminary data.</text>
</comment>
<dbReference type="PROSITE" id="PS50800">
    <property type="entry name" value="SAP"/>
    <property type="match status" value="1"/>
</dbReference>